<gene>
    <name evidence="1" type="primary">AlNc14C38G3323</name>
    <name evidence="1" type="ORF">ALNC14_038120</name>
</gene>
<proteinExistence type="predicted"/>
<organism evidence="1">
    <name type="scientific">Albugo laibachii Nc14</name>
    <dbReference type="NCBI Taxonomy" id="890382"/>
    <lineage>
        <taxon>Eukaryota</taxon>
        <taxon>Sar</taxon>
        <taxon>Stramenopiles</taxon>
        <taxon>Oomycota</taxon>
        <taxon>Peronosporomycetes</taxon>
        <taxon>Albuginales</taxon>
        <taxon>Albuginaceae</taxon>
        <taxon>Albugo</taxon>
    </lineage>
</organism>
<dbReference type="EMBL" id="FR824083">
    <property type="protein sequence ID" value="CCA17669.1"/>
    <property type="molecule type" value="Genomic_DNA"/>
</dbReference>
<name>F0W956_9STRA</name>
<reference evidence="1" key="1">
    <citation type="journal article" date="2011" name="PLoS Biol.">
        <title>Gene gain and loss during evolution of obligate parasitism in the white rust pathogen of Arabidopsis thaliana.</title>
        <authorList>
            <person name="Kemen E."/>
            <person name="Gardiner A."/>
            <person name="Schultz-Larsen T."/>
            <person name="Kemen A.C."/>
            <person name="Balmuth A.L."/>
            <person name="Robert-Seilaniantz A."/>
            <person name="Bailey K."/>
            <person name="Holub E."/>
            <person name="Studholme D.J."/>
            <person name="Maclean D."/>
            <person name="Jones J.D."/>
        </authorList>
    </citation>
    <scope>NUCLEOTIDE SEQUENCE</scope>
</reference>
<evidence type="ECO:0000313" key="1">
    <source>
        <dbReference type="EMBL" id="CCA17669.1"/>
    </source>
</evidence>
<sequence>MALELKRVNLPSRLKWTFVPGTMQPLGKANPHMFSTSFDEVAGKLARDRFHLEITVGFSLQKVYLNLDTYFVFALYACRSATRSKRREEPSQQKFVDGRINPIWLVDTNSEKILRATKKLHELALGEYMFDPDECLRLAPKGIYSFEFMDDIYPKAYGSDISKDLEKIEHTSSAYFREEHLRSKIQFFGHSFHNQDVQIRFGYRSIKIPKKAYEVHIGQLRFEGYLINPTGQYEPIIKNKADGKAKLNPVTMTRQHYTSSLKIYVTLKTIMWSLSKKEKTILGCWAEYSYRRIPSLSTRRVK</sequence>
<dbReference type="AlphaFoldDB" id="F0W956"/>
<protein>
    <submittedName>
        <fullName evidence="1">AlNc14C38G3323 protein</fullName>
    </submittedName>
</protein>
<accession>F0W956</accession>
<dbReference type="HOGENOM" id="CLU_922608_0_0_1"/>
<reference evidence="1" key="2">
    <citation type="submission" date="2011-02" db="EMBL/GenBank/DDBJ databases">
        <authorList>
            <person name="MacLean D."/>
        </authorList>
    </citation>
    <scope>NUCLEOTIDE SEQUENCE</scope>
</reference>